<accession>A0ABZ2YG29</accession>
<evidence type="ECO:0000256" key="5">
    <source>
        <dbReference type="ARBA" id="ARBA00022475"/>
    </source>
</evidence>
<dbReference type="RefSeq" id="WP_369018892.1">
    <property type="nucleotide sequence ID" value="NZ_CP121689.1"/>
</dbReference>
<evidence type="ECO:0000313" key="11">
    <source>
        <dbReference type="Proteomes" id="UP001461341"/>
    </source>
</evidence>
<comment type="similarity">
    <text evidence="2">Belongs to the energy-coupling factor EcfT family.</text>
</comment>
<evidence type="ECO:0000256" key="2">
    <source>
        <dbReference type="ARBA" id="ARBA00005660"/>
    </source>
</evidence>
<reference evidence="10 11" key="1">
    <citation type="submission" date="2023-03" db="EMBL/GenBank/DDBJ databases">
        <title>Novel Species.</title>
        <authorList>
            <person name="Ma S."/>
        </authorList>
    </citation>
    <scope>NUCLEOTIDE SEQUENCE [LARGE SCALE GENOMIC DNA]</scope>
    <source>
        <strain evidence="10 11">B11</strain>
    </source>
</reference>
<dbReference type="Proteomes" id="UP001461341">
    <property type="component" value="Chromosome"/>
</dbReference>
<dbReference type="PANTHER" id="PTHR34857">
    <property type="entry name" value="SLL0384 PROTEIN"/>
    <property type="match status" value="1"/>
</dbReference>
<evidence type="ECO:0000256" key="4">
    <source>
        <dbReference type="ARBA" id="ARBA00022448"/>
    </source>
</evidence>
<keyword evidence="8 9" id="KW-0472">Membrane</keyword>
<evidence type="ECO:0000256" key="7">
    <source>
        <dbReference type="ARBA" id="ARBA00022989"/>
    </source>
</evidence>
<dbReference type="HAMAP" id="MF_01461">
    <property type="entry name" value="EcfT"/>
    <property type="match status" value="1"/>
</dbReference>
<keyword evidence="5" id="KW-1003">Cell membrane</keyword>
<dbReference type="EMBL" id="CP121689">
    <property type="protein sequence ID" value="WZL76728.1"/>
    <property type="molecule type" value="Genomic_DNA"/>
</dbReference>
<evidence type="ECO:0000256" key="3">
    <source>
        <dbReference type="ARBA" id="ARBA00014042"/>
    </source>
</evidence>
<proteinExistence type="inferred from homology"/>
<dbReference type="InterPro" id="IPR051611">
    <property type="entry name" value="ECF_transporter_component"/>
</dbReference>
<organism evidence="10 11">
    <name type="scientific">Thermatribacter velox</name>
    <dbReference type="NCBI Taxonomy" id="3039681"/>
    <lineage>
        <taxon>Bacteria</taxon>
        <taxon>Pseudomonadati</taxon>
        <taxon>Atribacterota</taxon>
        <taxon>Atribacteria</taxon>
        <taxon>Atribacterales</taxon>
        <taxon>Thermatribacteraceae</taxon>
        <taxon>Thermatribacter</taxon>
    </lineage>
</organism>
<dbReference type="PANTHER" id="PTHR34857:SF2">
    <property type="entry name" value="SLL0384 PROTEIN"/>
    <property type="match status" value="1"/>
</dbReference>
<gene>
    <name evidence="10" type="ORF">QBE54_03045</name>
</gene>
<feature type="transmembrane region" description="Helical" evidence="9">
    <location>
        <begin position="110"/>
        <end position="130"/>
    </location>
</feature>
<evidence type="ECO:0000256" key="8">
    <source>
        <dbReference type="ARBA" id="ARBA00023136"/>
    </source>
</evidence>
<keyword evidence="7 9" id="KW-1133">Transmembrane helix</keyword>
<evidence type="ECO:0000256" key="6">
    <source>
        <dbReference type="ARBA" id="ARBA00022692"/>
    </source>
</evidence>
<evidence type="ECO:0000256" key="1">
    <source>
        <dbReference type="ARBA" id="ARBA00004651"/>
    </source>
</evidence>
<feature type="transmembrane region" description="Helical" evidence="9">
    <location>
        <begin position="244"/>
        <end position="266"/>
    </location>
</feature>
<keyword evidence="4" id="KW-0813">Transport</keyword>
<feature type="transmembrane region" description="Helical" evidence="9">
    <location>
        <begin position="71"/>
        <end position="89"/>
    </location>
</feature>
<protein>
    <recommendedName>
        <fullName evidence="3">Energy-coupling factor transporter transmembrane protein EcfT</fullName>
    </recommendedName>
</protein>
<sequence>MFGKSLVVGQYIPVDSPLHRLDPRTKIIFAGVAIVELFLIKGWLAFLLIGVMVSFLVVLARVPFGYLLRSLRPILFLLVLTLILHVFFTPGEYVYEHGFIHISMTGLQRGIFIVVRLCLLIMITSLLTLTTSPVELTDGIEYLLSPFKRWGFPAHELAMMMTIAMRFIPTLLEEADRIMKAQKARGMDFESGNFIQRAKNLIPLLVPLFINSFKRADELAIAMESRCYRGGEGRTRLRVLKMVFYDYLFLVTSLSLFTVVTAGSYFW</sequence>
<evidence type="ECO:0000313" key="10">
    <source>
        <dbReference type="EMBL" id="WZL76728.1"/>
    </source>
</evidence>
<dbReference type="CDD" id="cd16914">
    <property type="entry name" value="EcfT"/>
    <property type="match status" value="1"/>
</dbReference>
<feature type="transmembrane region" description="Helical" evidence="9">
    <location>
        <begin position="27"/>
        <end position="59"/>
    </location>
</feature>
<dbReference type="InterPro" id="IPR003339">
    <property type="entry name" value="ABC/ECF_trnsptr_transmembrane"/>
</dbReference>
<evidence type="ECO:0000256" key="9">
    <source>
        <dbReference type="SAM" id="Phobius"/>
    </source>
</evidence>
<keyword evidence="6 9" id="KW-0812">Transmembrane</keyword>
<name>A0ABZ2YG29_9BACT</name>
<keyword evidence="11" id="KW-1185">Reference proteome</keyword>
<comment type="subcellular location">
    <subcellularLocation>
        <location evidence="1">Cell membrane</location>
        <topology evidence="1">Multi-pass membrane protein</topology>
    </subcellularLocation>
</comment>
<dbReference type="InterPro" id="IPR024919">
    <property type="entry name" value="EcfT"/>
</dbReference>
<dbReference type="Pfam" id="PF02361">
    <property type="entry name" value="CbiQ"/>
    <property type="match status" value="1"/>
</dbReference>